<evidence type="ECO:0000256" key="1">
    <source>
        <dbReference type="SAM" id="MobiDB-lite"/>
    </source>
</evidence>
<feature type="chain" id="PRO_5044157090" description="MCM N-terminal domain-containing protein" evidence="2">
    <location>
        <begin position="31"/>
        <end position="594"/>
    </location>
</feature>
<evidence type="ECO:0000259" key="3">
    <source>
        <dbReference type="Pfam" id="PF14551"/>
    </source>
</evidence>
<name>A0A8T0MZM8_PANVG</name>
<reference evidence="4" key="1">
    <citation type="submission" date="2020-05" db="EMBL/GenBank/DDBJ databases">
        <title>WGS assembly of Panicum virgatum.</title>
        <authorList>
            <person name="Lovell J.T."/>
            <person name="Jenkins J."/>
            <person name="Shu S."/>
            <person name="Juenger T.E."/>
            <person name="Schmutz J."/>
        </authorList>
    </citation>
    <scope>NUCLEOTIDE SEQUENCE</scope>
    <source>
        <strain evidence="4">AP13</strain>
    </source>
</reference>
<feature type="region of interest" description="Disordered" evidence="1">
    <location>
        <begin position="90"/>
        <end position="124"/>
    </location>
</feature>
<feature type="compositionally biased region" description="Low complexity" evidence="1">
    <location>
        <begin position="454"/>
        <end position="471"/>
    </location>
</feature>
<evidence type="ECO:0000256" key="2">
    <source>
        <dbReference type="SAM" id="SignalP"/>
    </source>
</evidence>
<dbReference type="PANTHER" id="PTHR35161:SF19">
    <property type="entry name" value="OS02G0113400 PROTEIN"/>
    <property type="match status" value="1"/>
</dbReference>
<dbReference type="Proteomes" id="UP000823388">
    <property type="component" value="Chromosome 9N"/>
</dbReference>
<gene>
    <name evidence="4" type="ORF">PVAP13_9NG542000</name>
</gene>
<feature type="signal peptide" evidence="2">
    <location>
        <begin position="1"/>
        <end position="30"/>
    </location>
</feature>
<keyword evidence="2" id="KW-0732">Signal</keyword>
<keyword evidence="5" id="KW-1185">Reference proteome</keyword>
<dbReference type="Gene3D" id="3.30.1640.10">
    <property type="entry name" value="mini-chromosome maintenance (MCM) complex, chain A, domain 1"/>
    <property type="match status" value="1"/>
</dbReference>
<dbReference type="PANTHER" id="PTHR35161">
    <property type="entry name" value="OS02G0303100 PROTEIN"/>
    <property type="match status" value="1"/>
</dbReference>
<feature type="compositionally biased region" description="Basic residues" evidence="1">
    <location>
        <begin position="93"/>
        <end position="107"/>
    </location>
</feature>
<comment type="caution">
    <text evidence="4">The sequence shown here is derived from an EMBL/GenBank/DDBJ whole genome shotgun (WGS) entry which is preliminary data.</text>
</comment>
<dbReference type="AlphaFoldDB" id="A0A8T0MZM8"/>
<dbReference type="InterPro" id="IPR027925">
    <property type="entry name" value="MCM_N"/>
</dbReference>
<accession>A0A8T0MZM8</accession>
<evidence type="ECO:0000313" key="4">
    <source>
        <dbReference type="EMBL" id="KAG2540226.1"/>
    </source>
</evidence>
<evidence type="ECO:0000313" key="5">
    <source>
        <dbReference type="Proteomes" id="UP000823388"/>
    </source>
</evidence>
<sequence>MRRGRKLLFILVSLVYYGIPSFLTVEHCAAAVVPATSDSDAKTGKQQLANKDDDLVVASRSTSKDKEIYIATTAAPEAPPQDYKGKEVITAQKPKRRRKRGKKHRIKSVTEIPSTTHEEAGTSSTKWSDCVTKNADETIAGQFYKFLEELIETGELKRFYEEQIKSMKERNAFVMDIFYRHLEKTNLRLAMTLCNNYRRLESRLKDVVGKFIKVIVPCVQDSLCQPLMLMFHEMPRRHQRLIDILNDSIFIEPEEVYGCKDQVFKLTKVGSRLWRAGFSYILSAHLAGKSWFGKFNLNDIEVKNGDGFVIRIKPLEHTPEGALLDLQHFFREMIPHFSKEGVMPPYFEQLKKFLLVTISNSKNVLEKPSTMKRFRKYLLNHLALAAPLRRAHLIGDIHRCCKMMDDDDDKPRDMPFKNLLHRFSNSNWQKVVRRDVELNKVYTFKPKHLRVQHSTQQSSSSSKQTSKQKVSTYNVQNASEKLLFNEVVFDDTLESMAMFLRHYFEHALDNSKKKPPRPAKLLNCNGEDCSTTGDEIKGVQQARKLDEYELLTAIRLGTEIAEMIWYLMLYTGFGGILECVWEAYMYMNDVGDFD</sequence>
<dbReference type="Pfam" id="PF14551">
    <property type="entry name" value="MCM_N"/>
    <property type="match status" value="1"/>
</dbReference>
<protein>
    <recommendedName>
        <fullName evidence="3">MCM N-terminal domain-containing protein</fullName>
    </recommendedName>
</protein>
<dbReference type="EMBL" id="CM029054">
    <property type="protein sequence ID" value="KAG2540223.1"/>
    <property type="molecule type" value="Genomic_DNA"/>
</dbReference>
<feature type="compositionally biased region" description="Polar residues" evidence="1">
    <location>
        <begin position="111"/>
        <end position="124"/>
    </location>
</feature>
<dbReference type="EMBL" id="CM029054">
    <property type="protein sequence ID" value="KAG2540226.1"/>
    <property type="molecule type" value="Genomic_DNA"/>
</dbReference>
<organism evidence="4 5">
    <name type="scientific">Panicum virgatum</name>
    <name type="common">Blackwell switchgrass</name>
    <dbReference type="NCBI Taxonomy" id="38727"/>
    <lineage>
        <taxon>Eukaryota</taxon>
        <taxon>Viridiplantae</taxon>
        <taxon>Streptophyta</taxon>
        <taxon>Embryophyta</taxon>
        <taxon>Tracheophyta</taxon>
        <taxon>Spermatophyta</taxon>
        <taxon>Magnoliopsida</taxon>
        <taxon>Liliopsida</taxon>
        <taxon>Poales</taxon>
        <taxon>Poaceae</taxon>
        <taxon>PACMAD clade</taxon>
        <taxon>Panicoideae</taxon>
        <taxon>Panicodae</taxon>
        <taxon>Paniceae</taxon>
        <taxon>Panicinae</taxon>
        <taxon>Panicum</taxon>
        <taxon>Panicum sect. Hiantes</taxon>
    </lineage>
</organism>
<feature type="region of interest" description="Disordered" evidence="1">
    <location>
        <begin position="449"/>
        <end position="471"/>
    </location>
</feature>
<dbReference type="EMBL" id="CM029054">
    <property type="protein sequence ID" value="KAG2540224.1"/>
    <property type="molecule type" value="Genomic_DNA"/>
</dbReference>
<proteinExistence type="predicted"/>
<feature type="domain" description="MCM N-terminal" evidence="3">
    <location>
        <begin position="142"/>
        <end position="215"/>
    </location>
</feature>